<dbReference type="InterPro" id="IPR000064">
    <property type="entry name" value="NLP_P60_dom"/>
</dbReference>
<keyword evidence="6" id="KW-0472">Membrane</keyword>
<dbReference type="Pfam" id="PF00877">
    <property type="entry name" value="NLPC_P60"/>
    <property type="match status" value="1"/>
</dbReference>
<feature type="transmembrane region" description="Helical" evidence="6">
    <location>
        <begin position="18"/>
        <end position="37"/>
    </location>
</feature>
<keyword evidence="9" id="KW-1185">Reference proteome</keyword>
<feature type="domain" description="NlpC/P60" evidence="7">
    <location>
        <begin position="460"/>
        <end position="606"/>
    </location>
</feature>
<evidence type="ECO:0000313" key="8">
    <source>
        <dbReference type="EMBL" id="MEQ2425421.1"/>
    </source>
</evidence>
<feature type="region of interest" description="Disordered" evidence="5">
    <location>
        <begin position="253"/>
        <end position="348"/>
    </location>
</feature>
<keyword evidence="3" id="KW-0378">Hydrolase</keyword>
<evidence type="ECO:0000256" key="2">
    <source>
        <dbReference type="ARBA" id="ARBA00022670"/>
    </source>
</evidence>
<dbReference type="SUPFAM" id="SSF54001">
    <property type="entry name" value="Cysteine proteinases"/>
    <property type="match status" value="1"/>
</dbReference>
<sequence>MRDIIQNFLKLFHTYKQSIYKICALALVFLAGCFLSFTMGRRLGQRSLPPAPEPSAIGTPSTAETLNGTPHFEFPPSASYSDATPSNAVLMSPDILNLAYLYEDGADTSQPSYSYAGRLYDQLAGLDAKWSSGIYDLYHYTPERLAALLGLPVETVTTPSGVIPEFKNVNLQFLNGDGQACGSISNAKSIVSMANILYYHGILNDAGQLKAYVSDIWEASHGYSVHMGEIYYCDGSCLEHEEISTDVAAASDTSMVPAASESGEAADYEPSADEPSPSPEAEEGAGAEQTASDAGSADGAGEMTNHAATAASGQTTNNAATAASGQTTDHAATAASDSNNNSKGPGETISAEAEAVPDTTDGTGIPVNPCPGHIDFSINIMVKGITEANGLFQSDQQAGSAAGQGSWKGWDEPAMEQVRYLSGQDWYQTYGINTTDLFVRNPLTSAEIDIYMTMVPENTSQQKKDFIRYALSSVGKIPYYWGGKPSSPGYTGNDFGSVTAQDEDGRFLKGLDCSGWINWVYWSVTGRGLGAASTGTLISSGRAITKNQLVPGDICIRTGPSAHVVIFLGWAADGQMLCIQETSGNVNNVEVGIAASDWQSYRRILE</sequence>
<name>A0ABV1D4W8_9FIRM</name>
<feature type="compositionally biased region" description="Polar residues" evidence="5">
    <location>
        <begin position="311"/>
        <end position="326"/>
    </location>
</feature>
<evidence type="ECO:0000256" key="6">
    <source>
        <dbReference type="SAM" id="Phobius"/>
    </source>
</evidence>
<dbReference type="InterPro" id="IPR051794">
    <property type="entry name" value="PG_Endopeptidase_C40"/>
</dbReference>
<keyword evidence="4" id="KW-0788">Thiol protease</keyword>
<dbReference type="EMBL" id="JBBMFM010000032">
    <property type="protein sequence ID" value="MEQ2425421.1"/>
    <property type="molecule type" value="Genomic_DNA"/>
</dbReference>
<keyword evidence="6" id="KW-1133">Transmembrane helix</keyword>
<accession>A0ABV1D4W8</accession>
<evidence type="ECO:0000256" key="1">
    <source>
        <dbReference type="ARBA" id="ARBA00007074"/>
    </source>
</evidence>
<evidence type="ECO:0000256" key="3">
    <source>
        <dbReference type="ARBA" id="ARBA00022801"/>
    </source>
</evidence>
<feature type="compositionally biased region" description="Low complexity" evidence="5">
    <location>
        <begin position="286"/>
        <end position="301"/>
    </location>
</feature>
<evidence type="ECO:0000259" key="7">
    <source>
        <dbReference type="PROSITE" id="PS51935"/>
    </source>
</evidence>
<proteinExistence type="inferred from homology"/>
<feature type="compositionally biased region" description="Low complexity" evidence="5">
    <location>
        <begin position="327"/>
        <end position="342"/>
    </location>
</feature>
<evidence type="ECO:0000256" key="5">
    <source>
        <dbReference type="SAM" id="MobiDB-lite"/>
    </source>
</evidence>
<gene>
    <name evidence="8" type="ORF">WMQ36_10590</name>
</gene>
<reference evidence="8 9" key="1">
    <citation type="submission" date="2024-03" db="EMBL/GenBank/DDBJ databases">
        <title>Human intestinal bacterial collection.</title>
        <authorList>
            <person name="Pauvert C."/>
            <person name="Hitch T.C.A."/>
            <person name="Clavel T."/>
        </authorList>
    </citation>
    <scope>NUCLEOTIDE SEQUENCE [LARGE SCALE GENOMIC DNA]</scope>
    <source>
        <strain evidence="8 9">CLA-SR-H021</strain>
    </source>
</reference>
<dbReference type="Gene3D" id="3.90.1720.10">
    <property type="entry name" value="endopeptidase domain like (from Nostoc punctiforme)"/>
    <property type="match status" value="1"/>
</dbReference>
<keyword evidence="6" id="KW-0812">Transmembrane</keyword>
<dbReference type="PROSITE" id="PS51257">
    <property type="entry name" value="PROKAR_LIPOPROTEIN"/>
    <property type="match status" value="1"/>
</dbReference>
<evidence type="ECO:0000313" key="9">
    <source>
        <dbReference type="Proteomes" id="UP001454086"/>
    </source>
</evidence>
<protein>
    <submittedName>
        <fullName evidence="8">NlpC/P60 family protein</fullName>
    </submittedName>
</protein>
<dbReference type="InterPro" id="IPR038765">
    <property type="entry name" value="Papain-like_cys_pep_sf"/>
</dbReference>
<dbReference type="RefSeq" id="WP_040382629.1">
    <property type="nucleotide sequence ID" value="NZ_JBBMFM010000032.1"/>
</dbReference>
<dbReference type="PANTHER" id="PTHR47359">
    <property type="entry name" value="PEPTIDOGLYCAN DL-ENDOPEPTIDASE CWLO"/>
    <property type="match status" value="1"/>
</dbReference>
<dbReference type="Proteomes" id="UP001454086">
    <property type="component" value="Unassembled WGS sequence"/>
</dbReference>
<dbReference type="PROSITE" id="PS51935">
    <property type="entry name" value="NLPC_P60"/>
    <property type="match status" value="1"/>
</dbReference>
<comment type="caution">
    <text evidence="8">The sequence shown here is derived from an EMBL/GenBank/DDBJ whole genome shotgun (WGS) entry which is preliminary data.</text>
</comment>
<organism evidence="8 9">
    <name type="scientific">Enterocloster hominis</name>
    <name type="common">ex Hitch et al. 2024</name>
    <dbReference type="NCBI Taxonomy" id="1917870"/>
    <lineage>
        <taxon>Bacteria</taxon>
        <taxon>Bacillati</taxon>
        <taxon>Bacillota</taxon>
        <taxon>Clostridia</taxon>
        <taxon>Lachnospirales</taxon>
        <taxon>Lachnospiraceae</taxon>
        <taxon>Enterocloster</taxon>
    </lineage>
</organism>
<keyword evidence="2" id="KW-0645">Protease</keyword>
<dbReference type="PANTHER" id="PTHR47359:SF3">
    <property type="entry name" value="NLP_P60 DOMAIN-CONTAINING PROTEIN-RELATED"/>
    <property type="match status" value="1"/>
</dbReference>
<comment type="similarity">
    <text evidence="1">Belongs to the peptidase C40 family.</text>
</comment>
<evidence type="ECO:0000256" key="4">
    <source>
        <dbReference type="ARBA" id="ARBA00022807"/>
    </source>
</evidence>